<dbReference type="AlphaFoldDB" id="I1HLL4"/>
<gene>
    <name evidence="9" type="primary">LOC100838177</name>
    <name evidence="8" type="ORF">BRADI_2g35007v3</name>
</gene>
<evidence type="ECO:0000259" key="7">
    <source>
        <dbReference type="PROSITE" id="PS50843"/>
    </source>
</evidence>
<dbReference type="InterPro" id="IPR007117">
    <property type="entry name" value="Expansin_CBD"/>
</dbReference>
<dbReference type="PANTHER" id="PTHR31692:SF55">
    <property type="entry name" value="BETA-EXPANSIN 1A"/>
    <property type="match status" value="1"/>
</dbReference>
<dbReference type="PROSITE" id="PS50843">
    <property type="entry name" value="EXPANSIN_CBD"/>
    <property type="match status" value="1"/>
</dbReference>
<dbReference type="HOGENOM" id="CLU_027462_1_0_1"/>
<sequence length="260" mass="28372">MGSFSGIVAVVAVLAALLAGASCFVVVPPGPNITTSYDGHWLHAKATWYGSPTGAGPPDNGGSCGIKETNLPPYNSLTSCGNLPIFKDGKGCGSCFKIKCGNKVCSKKPVVVFITDMNYYQFAPYHFDLSGTAFGALAMPGRESELRRYGIIDLRFRRVRCKLAPKMKIAFHVEEGSNPEYLAVLVKFVAGDGDIVQMDLKQEGWPEWKPMRESWGAIWRMDVDYHTPLQGPFSIRLTSESGKVLVAPHVIPADWKPKTV</sequence>
<dbReference type="PROSITE" id="PS50842">
    <property type="entry name" value="EXPANSIN_EG45"/>
    <property type="match status" value="1"/>
</dbReference>
<dbReference type="InterPro" id="IPR009009">
    <property type="entry name" value="RlpA-like_DPBB"/>
</dbReference>
<dbReference type="InterPro" id="IPR036749">
    <property type="entry name" value="Expansin_CBD_sf"/>
</dbReference>
<dbReference type="Proteomes" id="UP000008810">
    <property type="component" value="Chromosome 2"/>
</dbReference>
<dbReference type="Gene3D" id="2.60.40.760">
    <property type="entry name" value="Expansin, cellulose-binding-like domain"/>
    <property type="match status" value="1"/>
</dbReference>
<dbReference type="GO" id="GO:0005576">
    <property type="term" value="C:extracellular region"/>
    <property type="evidence" value="ECO:0007669"/>
    <property type="project" value="UniProtKB-SubCell"/>
</dbReference>
<feature type="signal peptide" evidence="5">
    <location>
        <begin position="1"/>
        <end position="23"/>
    </location>
</feature>
<dbReference type="SUPFAM" id="SSF49590">
    <property type="entry name" value="PHL pollen allergen"/>
    <property type="match status" value="1"/>
</dbReference>
<evidence type="ECO:0000256" key="4">
    <source>
        <dbReference type="ARBA" id="ARBA00022729"/>
    </source>
</evidence>
<evidence type="ECO:0008006" key="11">
    <source>
        <dbReference type="Google" id="ProtNLM"/>
    </source>
</evidence>
<evidence type="ECO:0000256" key="1">
    <source>
        <dbReference type="ARBA" id="ARBA00004613"/>
    </source>
</evidence>
<dbReference type="EMBL" id="CM000881">
    <property type="protein sequence ID" value="KQK07389.1"/>
    <property type="molecule type" value="Genomic_DNA"/>
</dbReference>
<dbReference type="RefSeq" id="XP_014754245.1">
    <property type="nucleotide sequence ID" value="XM_014898759.2"/>
</dbReference>
<evidence type="ECO:0000313" key="8">
    <source>
        <dbReference type="EMBL" id="KQK07389.1"/>
    </source>
</evidence>
<keyword evidence="10" id="KW-1185">Reference proteome</keyword>
<dbReference type="Pfam" id="PF01357">
    <property type="entry name" value="Expansin_C"/>
    <property type="match status" value="1"/>
</dbReference>
<evidence type="ECO:0000256" key="3">
    <source>
        <dbReference type="ARBA" id="ARBA00022525"/>
    </source>
</evidence>
<organism evidence="9">
    <name type="scientific">Brachypodium distachyon</name>
    <name type="common">Purple false brome</name>
    <name type="synonym">Trachynia distachya</name>
    <dbReference type="NCBI Taxonomy" id="15368"/>
    <lineage>
        <taxon>Eukaryota</taxon>
        <taxon>Viridiplantae</taxon>
        <taxon>Streptophyta</taxon>
        <taxon>Embryophyta</taxon>
        <taxon>Tracheophyta</taxon>
        <taxon>Spermatophyta</taxon>
        <taxon>Magnoliopsida</taxon>
        <taxon>Liliopsida</taxon>
        <taxon>Poales</taxon>
        <taxon>Poaceae</taxon>
        <taxon>BOP clade</taxon>
        <taxon>Pooideae</taxon>
        <taxon>Stipodae</taxon>
        <taxon>Brachypodieae</taxon>
        <taxon>Brachypodium</taxon>
    </lineage>
</organism>
<dbReference type="Pfam" id="PF03330">
    <property type="entry name" value="DPBB_1"/>
    <property type="match status" value="1"/>
</dbReference>
<evidence type="ECO:0000259" key="6">
    <source>
        <dbReference type="PROSITE" id="PS50842"/>
    </source>
</evidence>
<dbReference type="InterPro" id="IPR007112">
    <property type="entry name" value="Expansin/allergen_DPBB_dom"/>
</dbReference>
<evidence type="ECO:0000313" key="10">
    <source>
        <dbReference type="Proteomes" id="UP000008810"/>
    </source>
</evidence>
<keyword evidence="3" id="KW-0964">Secreted</keyword>
<dbReference type="OrthoDB" id="5823761at2759"/>
<protein>
    <recommendedName>
        <fullName evidence="11">Expansin-like EG45 domain-containing protein</fullName>
    </recommendedName>
</protein>
<reference evidence="8" key="2">
    <citation type="submission" date="2017-06" db="EMBL/GenBank/DDBJ databases">
        <title>WGS assembly of Brachypodium distachyon.</title>
        <authorList>
            <consortium name="The International Brachypodium Initiative"/>
            <person name="Lucas S."/>
            <person name="Harmon-Smith M."/>
            <person name="Lail K."/>
            <person name="Tice H."/>
            <person name="Grimwood J."/>
            <person name="Bruce D."/>
            <person name="Barry K."/>
            <person name="Shu S."/>
            <person name="Lindquist E."/>
            <person name="Wang M."/>
            <person name="Pitluck S."/>
            <person name="Vogel J.P."/>
            <person name="Garvin D.F."/>
            <person name="Mockler T.C."/>
            <person name="Schmutz J."/>
            <person name="Rokhsar D."/>
            <person name="Bevan M.W."/>
        </authorList>
    </citation>
    <scope>NUCLEOTIDE SEQUENCE</scope>
    <source>
        <strain evidence="8">Bd21</strain>
    </source>
</reference>
<dbReference type="PANTHER" id="PTHR31692">
    <property type="entry name" value="EXPANSIN-B3"/>
    <property type="match status" value="1"/>
</dbReference>
<accession>I1HLL4</accession>
<reference evidence="8 9" key="1">
    <citation type="journal article" date="2010" name="Nature">
        <title>Genome sequencing and analysis of the model grass Brachypodium distachyon.</title>
        <authorList>
            <consortium name="International Brachypodium Initiative"/>
        </authorList>
    </citation>
    <scope>NUCLEOTIDE SEQUENCE [LARGE SCALE GENOMIC DNA]</scope>
    <source>
        <strain evidence="8">Bd21</strain>
        <strain evidence="9">cv. Bd21</strain>
    </source>
</reference>
<proteinExistence type="inferred from homology"/>
<dbReference type="EnsemblPlants" id="KQK07389">
    <property type="protein sequence ID" value="KQK07389"/>
    <property type="gene ID" value="BRADI_2g35007v3"/>
</dbReference>
<dbReference type="GeneID" id="100838177"/>
<feature type="domain" description="Expansin-like EG45" evidence="6">
    <location>
        <begin position="61"/>
        <end position="166"/>
    </location>
</feature>
<comment type="similarity">
    <text evidence="2">Belongs to the expansin family. Expansin B subfamily.</text>
</comment>
<dbReference type="PRINTS" id="PR00829">
    <property type="entry name" value="LOLP1ALLERGN"/>
</dbReference>
<dbReference type="KEGG" id="bdi:100838177"/>
<feature type="chain" id="PRO_5014094716" description="Expansin-like EG45 domain-containing protein" evidence="5">
    <location>
        <begin position="24"/>
        <end position="260"/>
    </location>
</feature>
<keyword evidence="4 5" id="KW-0732">Signal</keyword>
<dbReference type="CDD" id="cd22275">
    <property type="entry name" value="DPBB_EXPB_N"/>
    <property type="match status" value="1"/>
</dbReference>
<dbReference type="PRINTS" id="PR01225">
    <property type="entry name" value="EXPANSNFAMLY"/>
</dbReference>
<dbReference type="OMA" id="WRIETAP"/>
<dbReference type="InterPro" id="IPR036908">
    <property type="entry name" value="RlpA-like_sf"/>
</dbReference>
<dbReference type="Gramene" id="KQK07389">
    <property type="protein sequence ID" value="KQK07389"/>
    <property type="gene ID" value="BRADI_2g35007v3"/>
</dbReference>
<evidence type="ECO:0000313" key="9">
    <source>
        <dbReference type="EnsemblPlants" id="KQK07389"/>
    </source>
</evidence>
<reference evidence="9" key="3">
    <citation type="submission" date="2018-08" db="UniProtKB">
        <authorList>
            <consortium name="EnsemblPlants"/>
        </authorList>
    </citation>
    <scope>IDENTIFICATION</scope>
    <source>
        <strain evidence="9">cv. Bd21</strain>
    </source>
</reference>
<feature type="domain" description="Expansin-like CBD" evidence="7">
    <location>
        <begin position="180"/>
        <end position="260"/>
    </location>
</feature>
<dbReference type="eggNOG" id="ENOG502QRTE">
    <property type="taxonomic scope" value="Eukaryota"/>
</dbReference>
<dbReference type="InterPro" id="IPR005795">
    <property type="entry name" value="LolPI"/>
</dbReference>
<name>I1HLL4_BRADI</name>
<dbReference type="SUPFAM" id="SSF50685">
    <property type="entry name" value="Barwin-like endoglucanases"/>
    <property type="match status" value="1"/>
</dbReference>
<comment type="subcellular location">
    <subcellularLocation>
        <location evidence="1">Secreted</location>
    </subcellularLocation>
</comment>
<dbReference type="Gene3D" id="2.40.40.10">
    <property type="entry name" value="RlpA-like domain"/>
    <property type="match status" value="1"/>
</dbReference>
<evidence type="ECO:0000256" key="2">
    <source>
        <dbReference type="ARBA" id="ARBA00005650"/>
    </source>
</evidence>
<evidence type="ECO:0000256" key="5">
    <source>
        <dbReference type="SAM" id="SignalP"/>
    </source>
</evidence>
<dbReference type="InterPro" id="IPR007118">
    <property type="entry name" value="Expan_Lol_pI"/>
</dbReference>